<evidence type="ECO:0000259" key="7">
    <source>
        <dbReference type="Pfam" id="PF10035"/>
    </source>
</evidence>
<dbReference type="InterPro" id="IPR015867">
    <property type="entry name" value="N-reg_PII/ATP_PRibTrfase_C"/>
</dbReference>
<keyword evidence="5 6" id="KW-0472">Membrane</keyword>
<dbReference type="Proteomes" id="UP000594455">
    <property type="component" value="Chromosome"/>
</dbReference>
<accession>A0A7T1F8R0</accession>
<feature type="transmembrane region" description="Helical" evidence="6">
    <location>
        <begin position="59"/>
        <end position="77"/>
    </location>
</feature>
<proteinExistence type="predicted"/>
<dbReference type="PIRSF" id="PIRSF006483">
    <property type="entry name" value="Membrane_protein_YitT"/>
    <property type="match status" value="1"/>
</dbReference>
<dbReference type="PANTHER" id="PTHR33545">
    <property type="entry name" value="UPF0750 MEMBRANE PROTEIN YITT-RELATED"/>
    <property type="match status" value="1"/>
</dbReference>
<keyword evidence="2" id="KW-1003">Cell membrane</keyword>
<dbReference type="EMBL" id="CP064056">
    <property type="protein sequence ID" value="QPM74447.1"/>
    <property type="molecule type" value="Genomic_DNA"/>
</dbReference>
<dbReference type="InterPro" id="IPR003740">
    <property type="entry name" value="YitT"/>
</dbReference>
<feature type="transmembrane region" description="Helical" evidence="6">
    <location>
        <begin position="159"/>
        <end position="188"/>
    </location>
</feature>
<dbReference type="Gene3D" id="3.30.70.120">
    <property type="match status" value="1"/>
</dbReference>
<reference evidence="8 9" key="1">
    <citation type="submission" date="2020-10" db="EMBL/GenBank/DDBJ databases">
        <title>Closed genome sequences of Staphylococcus lloydii sp. nov. and Staphylococcus durrellii sp. nov. Isolated from Captive Fruit Bats (Pteropus livingstonii).</title>
        <authorList>
            <person name="Fountain K."/>
        </authorList>
    </citation>
    <scope>NUCLEOTIDE SEQUENCE [LARGE SCALE GENOMIC DNA]</scope>
    <source>
        <strain evidence="8 9">23_2_7_LY</strain>
    </source>
</reference>
<dbReference type="KEGG" id="sllo:ISP08_08850"/>
<protein>
    <submittedName>
        <fullName evidence="8">YitT family protein</fullName>
    </submittedName>
</protein>
<gene>
    <name evidence="8" type="ORF">ISP08_08850</name>
</gene>
<dbReference type="InterPro" id="IPR051461">
    <property type="entry name" value="UPF0750_membrane"/>
</dbReference>
<keyword evidence="3 6" id="KW-0812">Transmembrane</keyword>
<feature type="domain" description="DUF2179" evidence="7">
    <location>
        <begin position="226"/>
        <end position="280"/>
    </location>
</feature>
<evidence type="ECO:0000256" key="3">
    <source>
        <dbReference type="ARBA" id="ARBA00022692"/>
    </source>
</evidence>
<evidence type="ECO:0000256" key="5">
    <source>
        <dbReference type="ARBA" id="ARBA00023136"/>
    </source>
</evidence>
<organism evidence="8 9">
    <name type="scientific">Staphylococcus lloydii</name>
    <dbReference type="NCBI Taxonomy" id="2781774"/>
    <lineage>
        <taxon>Bacteria</taxon>
        <taxon>Bacillati</taxon>
        <taxon>Bacillota</taxon>
        <taxon>Bacilli</taxon>
        <taxon>Bacillales</taxon>
        <taxon>Staphylococcaceae</taxon>
        <taxon>Staphylococcus</taxon>
    </lineage>
</organism>
<evidence type="ECO:0000256" key="6">
    <source>
        <dbReference type="SAM" id="Phobius"/>
    </source>
</evidence>
<dbReference type="GO" id="GO:0005886">
    <property type="term" value="C:plasma membrane"/>
    <property type="evidence" value="ECO:0007669"/>
    <property type="project" value="UniProtKB-SubCell"/>
</dbReference>
<name>A0A7T1F8R0_9STAP</name>
<dbReference type="Pfam" id="PF02588">
    <property type="entry name" value="YitT_membrane"/>
    <property type="match status" value="1"/>
</dbReference>
<sequence length="288" mass="30880">MKGGINLKSLFKNHYKNIIICLIGTFVNAVGVNCFLLGSNLGDGGTVGISLALKYALDLSPALTSFIINVILIIIGWKYLSKTVAIYTVISNSSLSLFLALTKHINLGIDDFVINALFGGAIIGASVGFVLSTGSTVGGPAVIARILNKYFGFKTAKSIFILDSLIVLSFLMVLPLKNVLFTIIMLFVTERATSFIIEGFNPKKAVTIISEKNESIADKINAFTGRGSTILPSKGGYSKNASGMLYVVVPQSQVTKIKNLVSQEDEKAFLVIHDVRDVLGSTFISNIT</sequence>
<keyword evidence="4 6" id="KW-1133">Transmembrane helix</keyword>
<dbReference type="AlphaFoldDB" id="A0A7T1F8R0"/>
<dbReference type="PANTHER" id="PTHR33545:SF4">
    <property type="entry name" value="UPF0750 MEMBRANE PROTEIN YXKD"/>
    <property type="match status" value="1"/>
</dbReference>
<feature type="transmembrane region" description="Helical" evidence="6">
    <location>
        <begin position="18"/>
        <end position="39"/>
    </location>
</feature>
<feature type="transmembrane region" description="Helical" evidence="6">
    <location>
        <begin position="121"/>
        <end position="147"/>
    </location>
</feature>
<keyword evidence="9" id="KW-1185">Reference proteome</keyword>
<comment type="subcellular location">
    <subcellularLocation>
        <location evidence="1">Cell membrane</location>
        <topology evidence="1">Multi-pass membrane protein</topology>
    </subcellularLocation>
</comment>
<dbReference type="InterPro" id="IPR019264">
    <property type="entry name" value="DUF2179"/>
</dbReference>
<dbReference type="CDD" id="cd16380">
    <property type="entry name" value="YitT_C"/>
    <property type="match status" value="1"/>
</dbReference>
<evidence type="ECO:0000256" key="2">
    <source>
        <dbReference type="ARBA" id="ARBA00022475"/>
    </source>
</evidence>
<evidence type="ECO:0000256" key="4">
    <source>
        <dbReference type="ARBA" id="ARBA00022989"/>
    </source>
</evidence>
<evidence type="ECO:0000256" key="1">
    <source>
        <dbReference type="ARBA" id="ARBA00004651"/>
    </source>
</evidence>
<evidence type="ECO:0000313" key="9">
    <source>
        <dbReference type="Proteomes" id="UP000594455"/>
    </source>
</evidence>
<dbReference type="Pfam" id="PF10035">
    <property type="entry name" value="DUF2179"/>
    <property type="match status" value="1"/>
</dbReference>
<feature type="transmembrane region" description="Helical" evidence="6">
    <location>
        <begin position="84"/>
        <end position="101"/>
    </location>
</feature>
<evidence type="ECO:0000313" key="8">
    <source>
        <dbReference type="EMBL" id="QPM74447.1"/>
    </source>
</evidence>